<evidence type="ECO:0000313" key="2">
    <source>
        <dbReference type="Proteomes" id="UP000027093"/>
    </source>
</evidence>
<evidence type="ECO:0000313" key="1">
    <source>
        <dbReference type="EMBL" id="AIC14882.1"/>
    </source>
</evidence>
<organism evidence="1 2">
    <name type="scientific">Nitrososphaera viennensis EN76</name>
    <dbReference type="NCBI Taxonomy" id="926571"/>
    <lineage>
        <taxon>Archaea</taxon>
        <taxon>Nitrososphaerota</taxon>
        <taxon>Nitrososphaeria</taxon>
        <taxon>Nitrososphaerales</taxon>
        <taxon>Nitrososphaeraceae</taxon>
        <taxon>Nitrososphaera</taxon>
    </lineage>
</organism>
<name>A0A060HNX2_9ARCH</name>
<dbReference type="GeneID" id="74945939"/>
<accession>A0A060HNX2</accession>
<dbReference type="STRING" id="926571.NVIE_006760"/>
<dbReference type="RefSeq" id="WP_158435068.1">
    <property type="nucleotide sequence ID" value="NZ_CP007536.1"/>
</dbReference>
<reference evidence="1 2" key="1">
    <citation type="journal article" date="2014" name="Int. J. Syst. Evol. Microbiol.">
        <title>Nitrososphaera viennensis gen. nov., sp. nov., an aerobic and mesophilic, ammonia-oxidizing archaeon from soil and a member of the archaeal phylum Thaumarchaeota.</title>
        <authorList>
            <person name="Stieglmeier M."/>
            <person name="Klingl A."/>
            <person name="Alves R.J."/>
            <person name="Rittmann S.K."/>
            <person name="Melcher M."/>
            <person name="Leisch N."/>
            <person name="Schleper C."/>
        </authorList>
    </citation>
    <scope>NUCLEOTIDE SEQUENCE [LARGE SCALE GENOMIC DNA]</scope>
    <source>
        <strain evidence="1">EN76</strain>
    </source>
</reference>
<proteinExistence type="predicted"/>
<protein>
    <submittedName>
        <fullName evidence="1">Uncharacterized protein</fullName>
    </submittedName>
</protein>
<dbReference type="EMBL" id="CP007536">
    <property type="protein sequence ID" value="AIC14882.1"/>
    <property type="molecule type" value="Genomic_DNA"/>
</dbReference>
<keyword evidence="2" id="KW-1185">Reference proteome</keyword>
<gene>
    <name evidence="1" type="ORF">NVIE_006760</name>
</gene>
<dbReference type="AlphaFoldDB" id="A0A060HNX2"/>
<dbReference type="OrthoDB" id="376065at2157"/>
<dbReference type="Proteomes" id="UP000027093">
    <property type="component" value="Chromosome"/>
</dbReference>
<sequence>MQATATTVEEQQQERTVFCETHSKKCRFAPPGAKCACCGKRVCLCNYVL</sequence>
<dbReference type="KEGG" id="nvn:NVIE_006760"/>
<dbReference type="HOGENOM" id="CLU_3162929_0_0_2"/>